<dbReference type="EMBL" id="CAJVQC010002882">
    <property type="protein sequence ID" value="CAG8518421.1"/>
    <property type="molecule type" value="Genomic_DNA"/>
</dbReference>
<protein>
    <submittedName>
        <fullName evidence="1">30117_t:CDS:1</fullName>
    </submittedName>
</protein>
<accession>A0ACA9L9S4</accession>
<keyword evidence="2" id="KW-1185">Reference proteome</keyword>
<proteinExistence type="predicted"/>
<evidence type="ECO:0000313" key="2">
    <source>
        <dbReference type="Proteomes" id="UP000789920"/>
    </source>
</evidence>
<dbReference type="Proteomes" id="UP000789920">
    <property type="component" value="Unassembled WGS sequence"/>
</dbReference>
<evidence type="ECO:0000313" key="1">
    <source>
        <dbReference type="EMBL" id="CAG8518421.1"/>
    </source>
</evidence>
<reference evidence="1" key="1">
    <citation type="submission" date="2021-06" db="EMBL/GenBank/DDBJ databases">
        <authorList>
            <person name="Kallberg Y."/>
            <person name="Tangrot J."/>
            <person name="Rosling A."/>
        </authorList>
    </citation>
    <scope>NUCLEOTIDE SEQUENCE</scope>
    <source>
        <strain evidence="1">MA461A</strain>
    </source>
</reference>
<organism evidence="1 2">
    <name type="scientific">Racocetra persica</name>
    <dbReference type="NCBI Taxonomy" id="160502"/>
    <lineage>
        <taxon>Eukaryota</taxon>
        <taxon>Fungi</taxon>
        <taxon>Fungi incertae sedis</taxon>
        <taxon>Mucoromycota</taxon>
        <taxon>Glomeromycotina</taxon>
        <taxon>Glomeromycetes</taxon>
        <taxon>Diversisporales</taxon>
        <taxon>Gigasporaceae</taxon>
        <taxon>Racocetra</taxon>
    </lineage>
</organism>
<sequence>MTSTSTPPTSPKPVAPLVEPPTLPKLRHIAPAPRDKPEYDIYHIPKGYEVVLVPKSSNGTTPDFSTGPSPTSPTSTVIPLSPAASVSSIHGSPSKFSPPSTTSVKSPPNSSWRKRKNNGHIPRPKNCFMAYREHMQHEVLKKNPGMNNKHVSVIAAEMWKSEPEEIKQFWRARAQQLKLEHMAKYPNYKFAPKKKQSKSSNNNGLNGIKQVNNSKVLKRSSAMTSTMMTNGDLLKNRETPLFWGHYRSSSSDSICSWTSDSAPSTPPSFIDDSVHSPPMFNSHQDNNRSPSPLRFESCLKVESNNLDQQNEWQRICDMPLESGFFQELLPPMEFDQPMHVDAPYYDGIECGSFLQHDAQLLNSFEFNPIIPANHPNQAYHNNALY</sequence>
<name>A0ACA9L9S4_9GLOM</name>
<gene>
    <name evidence="1" type="ORF">RPERSI_LOCUS2584</name>
</gene>
<comment type="caution">
    <text evidence="1">The sequence shown here is derived from an EMBL/GenBank/DDBJ whole genome shotgun (WGS) entry which is preliminary data.</text>
</comment>